<protein>
    <submittedName>
        <fullName evidence="4">Alpha/beta hydrolase</fullName>
    </submittedName>
</protein>
<gene>
    <name evidence="4" type="ORF">KK488_10400</name>
</gene>
<dbReference type="SUPFAM" id="SSF53474">
    <property type="entry name" value="alpha/beta-Hydrolases"/>
    <property type="match status" value="1"/>
</dbReference>
<dbReference type="InterPro" id="IPR050300">
    <property type="entry name" value="GDXG_lipolytic_enzyme"/>
</dbReference>
<evidence type="ECO:0000256" key="2">
    <source>
        <dbReference type="ARBA" id="ARBA00022801"/>
    </source>
</evidence>
<evidence type="ECO:0000313" key="5">
    <source>
        <dbReference type="Proteomes" id="UP001138757"/>
    </source>
</evidence>
<evidence type="ECO:0000256" key="1">
    <source>
        <dbReference type="ARBA" id="ARBA00010515"/>
    </source>
</evidence>
<dbReference type="Proteomes" id="UP001138757">
    <property type="component" value="Unassembled WGS sequence"/>
</dbReference>
<dbReference type="EMBL" id="JAHGAW010000006">
    <property type="protein sequence ID" value="MBT2187355.1"/>
    <property type="molecule type" value="Genomic_DNA"/>
</dbReference>
<dbReference type="PANTHER" id="PTHR48081:SF30">
    <property type="entry name" value="ACETYL-HYDROLASE LIPR-RELATED"/>
    <property type="match status" value="1"/>
</dbReference>
<proteinExistence type="inferred from homology"/>
<dbReference type="GO" id="GO:0004806">
    <property type="term" value="F:triacylglycerol lipase activity"/>
    <property type="evidence" value="ECO:0007669"/>
    <property type="project" value="TreeGrafter"/>
</dbReference>
<feature type="domain" description="Alpha/beta hydrolase fold-3" evidence="3">
    <location>
        <begin position="44"/>
        <end position="242"/>
    </location>
</feature>
<dbReference type="InterPro" id="IPR029058">
    <property type="entry name" value="AB_hydrolase_fold"/>
</dbReference>
<dbReference type="InterPro" id="IPR013094">
    <property type="entry name" value="AB_hydrolase_3"/>
</dbReference>
<organism evidence="4 5">
    <name type="scientific">Sphingobium nicotianae</name>
    <dbReference type="NCBI Taxonomy" id="2782607"/>
    <lineage>
        <taxon>Bacteria</taxon>
        <taxon>Pseudomonadati</taxon>
        <taxon>Pseudomonadota</taxon>
        <taxon>Alphaproteobacteria</taxon>
        <taxon>Sphingomonadales</taxon>
        <taxon>Sphingomonadaceae</taxon>
        <taxon>Sphingobium</taxon>
    </lineage>
</organism>
<comment type="caution">
    <text evidence="4">The sequence shown here is derived from an EMBL/GenBank/DDBJ whole genome shotgun (WGS) entry which is preliminary data.</text>
</comment>
<evidence type="ECO:0000313" key="4">
    <source>
        <dbReference type="EMBL" id="MBT2187355.1"/>
    </source>
</evidence>
<reference evidence="4" key="1">
    <citation type="submission" date="2021-05" db="EMBL/GenBank/DDBJ databases">
        <title>Genome of Sphingobium sp. strain.</title>
        <authorList>
            <person name="Fan R."/>
        </authorList>
    </citation>
    <scope>NUCLEOTIDE SEQUENCE</scope>
    <source>
        <strain evidence="4">H33</strain>
    </source>
</reference>
<evidence type="ECO:0000259" key="3">
    <source>
        <dbReference type="Pfam" id="PF07859"/>
    </source>
</evidence>
<name>A0A9X1DCJ0_9SPHN</name>
<keyword evidence="2 4" id="KW-0378">Hydrolase</keyword>
<comment type="similarity">
    <text evidence="1">Belongs to the 'GDXG' lipolytic enzyme family.</text>
</comment>
<accession>A0A9X1DCJ0</accession>
<dbReference type="AlphaFoldDB" id="A0A9X1DCJ0"/>
<keyword evidence="5" id="KW-1185">Reference proteome</keyword>
<dbReference type="PANTHER" id="PTHR48081">
    <property type="entry name" value="AB HYDROLASE SUPERFAMILY PROTEIN C4A8.06C"/>
    <property type="match status" value="1"/>
</dbReference>
<sequence length="266" mass="27833">MWEAQGAPILASGVATFEAKEIAGVPCFDCLPTGGVAADGPVYLFIHGGAFVVGGGPYAKALGVRNAGATGARVVSVDYRMAPDNPFPAAPQDCLAVYLALIEAIDPKRVVIGGTSAGGNIAAATILMARDRGLPLPAGAILLTPEIDLTEAGDTFRTNEDLDVILKAGLPEANAAYANGHDLTDPYLSPIFADFTKGFPPTLVQSGTRDLFLSNSVIVHRKLRDAGIDAQLHVWEAMPHGEFLGDAPENAEILAEVARFIRRVTT</sequence>
<dbReference type="Pfam" id="PF07859">
    <property type="entry name" value="Abhydrolase_3"/>
    <property type="match status" value="1"/>
</dbReference>
<dbReference type="Gene3D" id="3.40.50.1820">
    <property type="entry name" value="alpha/beta hydrolase"/>
    <property type="match status" value="1"/>
</dbReference>